<reference evidence="1 2" key="1">
    <citation type="submission" date="2016-08" db="EMBL/GenBank/DDBJ databases">
        <authorList>
            <consortium name="Lentinula edodes genome sequencing consortium"/>
            <person name="Sakamoto Y."/>
            <person name="Nakade K."/>
            <person name="Sato S."/>
            <person name="Yoshida Y."/>
            <person name="Miyazaki K."/>
            <person name="Natsume S."/>
            <person name="Konno N."/>
        </authorList>
    </citation>
    <scope>NUCLEOTIDE SEQUENCE [LARGE SCALE GENOMIC DNA]</scope>
    <source>
        <strain evidence="1 2">NBRC 111202</strain>
    </source>
</reference>
<evidence type="ECO:0008006" key="3">
    <source>
        <dbReference type="Google" id="ProtNLM"/>
    </source>
</evidence>
<sequence length="114" mass="12718">MSIAISRLAETKQIPYYRIAVLQSFDNVMFVVDKEDLEVATSGFPPATTPSNVGEVSPLPERSNVLNILFQYVGTQSHQPVLNQIEFALILKVAEAAEKYKVHKAIVAVQFQLR</sequence>
<protein>
    <recommendedName>
        <fullName evidence="3">BTB domain-containing protein</fullName>
    </recommendedName>
</protein>
<keyword evidence="2" id="KW-1185">Reference proteome</keyword>
<dbReference type="AlphaFoldDB" id="A0A1Q3EBV7"/>
<dbReference type="EMBL" id="BDGU01000200">
    <property type="protein sequence ID" value="GAW04619.1"/>
    <property type="molecule type" value="Genomic_DNA"/>
</dbReference>
<evidence type="ECO:0000313" key="1">
    <source>
        <dbReference type="EMBL" id="GAW04619.1"/>
    </source>
</evidence>
<dbReference type="Proteomes" id="UP000188533">
    <property type="component" value="Unassembled WGS sequence"/>
</dbReference>
<comment type="caution">
    <text evidence="1">The sequence shown here is derived from an EMBL/GenBank/DDBJ whole genome shotgun (WGS) entry which is preliminary data.</text>
</comment>
<name>A0A1Q3EBV7_LENED</name>
<organism evidence="1 2">
    <name type="scientific">Lentinula edodes</name>
    <name type="common">Shiitake mushroom</name>
    <name type="synonym">Lentinus edodes</name>
    <dbReference type="NCBI Taxonomy" id="5353"/>
    <lineage>
        <taxon>Eukaryota</taxon>
        <taxon>Fungi</taxon>
        <taxon>Dikarya</taxon>
        <taxon>Basidiomycota</taxon>
        <taxon>Agaricomycotina</taxon>
        <taxon>Agaricomycetes</taxon>
        <taxon>Agaricomycetidae</taxon>
        <taxon>Agaricales</taxon>
        <taxon>Marasmiineae</taxon>
        <taxon>Omphalotaceae</taxon>
        <taxon>Lentinula</taxon>
    </lineage>
</organism>
<gene>
    <name evidence="1" type="ORF">LENED_006424</name>
</gene>
<accession>A0A1Q3EBV7</accession>
<evidence type="ECO:0000313" key="2">
    <source>
        <dbReference type="Proteomes" id="UP000188533"/>
    </source>
</evidence>
<proteinExistence type="predicted"/>
<reference evidence="1 2" key="2">
    <citation type="submission" date="2017-02" db="EMBL/GenBank/DDBJ databases">
        <title>A genome survey and senescence transcriptome analysis in Lentinula edodes.</title>
        <authorList>
            <person name="Sakamoto Y."/>
            <person name="Nakade K."/>
            <person name="Sato S."/>
            <person name="Yoshida Y."/>
            <person name="Miyazaki K."/>
            <person name="Natsume S."/>
            <person name="Konno N."/>
        </authorList>
    </citation>
    <scope>NUCLEOTIDE SEQUENCE [LARGE SCALE GENOMIC DNA]</scope>
    <source>
        <strain evidence="1 2">NBRC 111202</strain>
    </source>
</reference>